<comment type="catalytic activity">
    <reaction evidence="5 6">
        <text>NAD(+) + ATP = ADP + NADP(+) + H(+)</text>
        <dbReference type="Rhea" id="RHEA:18629"/>
        <dbReference type="ChEBI" id="CHEBI:15378"/>
        <dbReference type="ChEBI" id="CHEBI:30616"/>
        <dbReference type="ChEBI" id="CHEBI:57540"/>
        <dbReference type="ChEBI" id="CHEBI:58349"/>
        <dbReference type="ChEBI" id="CHEBI:456216"/>
        <dbReference type="EC" id="2.7.1.23"/>
    </reaction>
</comment>
<dbReference type="Gene3D" id="3.40.50.10330">
    <property type="entry name" value="Probable inorganic polyphosphate/atp-NAD kinase, domain 1"/>
    <property type="match status" value="1"/>
</dbReference>
<dbReference type="RefSeq" id="WP_023357816.1">
    <property type="nucleotide sequence ID" value="NC_022657.1"/>
</dbReference>
<dbReference type="AlphaFoldDB" id="U5VPH8"/>
<dbReference type="SUPFAM" id="SSF111331">
    <property type="entry name" value="NAD kinase/diacylglycerol kinase-like"/>
    <property type="match status" value="1"/>
</dbReference>
<dbReference type="GO" id="GO:0006741">
    <property type="term" value="P:NADP+ biosynthetic process"/>
    <property type="evidence" value="ECO:0007669"/>
    <property type="project" value="UniProtKB-UniRule"/>
</dbReference>
<feature type="binding site" evidence="6">
    <location>
        <position position="175"/>
    </location>
    <ligand>
        <name>NAD(+)</name>
        <dbReference type="ChEBI" id="CHEBI:57540"/>
    </ligand>
</feature>
<dbReference type="GO" id="GO:0051287">
    <property type="term" value="F:NAD binding"/>
    <property type="evidence" value="ECO:0007669"/>
    <property type="project" value="UniProtKB-ARBA"/>
</dbReference>
<evidence type="ECO:0000256" key="1">
    <source>
        <dbReference type="ARBA" id="ARBA00022679"/>
    </source>
</evidence>
<keyword evidence="6" id="KW-0963">Cytoplasm</keyword>
<protein>
    <recommendedName>
        <fullName evidence="6">NAD kinase</fullName>
        <ecNumber evidence="6">2.7.1.23</ecNumber>
    </recommendedName>
    <alternativeName>
        <fullName evidence="6">ATP-dependent NAD kinase</fullName>
    </alternativeName>
</protein>
<gene>
    <name evidence="6" type="primary">nadK</name>
    <name evidence="7" type="ORF">AFR_02920</name>
</gene>
<comment type="similarity">
    <text evidence="6">Belongs to the NAD kinase family.</text>
</comment>
<comment type="subcellular location">
    <subcellularLocation>
        <location evidence="6">Cytoplasm</location>
    </subcellularLocation>
</comment>
<dbReference type="HAMAP" id="MF_00361">
    <property type="entry name" value="NAD_kinase"/>
    <property type="match status" value="1"/>
</dbReference>
<keyword evidence="6" id="KW-0067">ATP-binding</keyword>
<dbReference type="PANTHER" id="PTHR20275">
    <property type="entry name" value="NAD KINASE"/>
    <property type="match status" value="1"/>
</dbReference>
<dbReference type="eggNOG" id="COG0061">
    <property type="taxonomic scope" value="Bacteria"/>
</dbReference>
<keyword evidence="8" id="KW-1185">Reference proteome</keyword>
<dbReference type="InterPro" id="IPR016064">
    <property type="entry name" value="NAD/diacylglycerol_kinase_sf"/>
</dbReference>
<dbReference type="STRING" id="1246995.AFR_02920"/>
<keyword evidence="3 6" id="KW-0521">NADP</keyword>
<dbReference type="InterPro" id="IPR002504">
    <property type="entry name" value="NADK"/>
</dbReference>
<feature type="binding site" evidence="6">
    <location>
        <begin position="145"/>
        <end position="146"/>
    </location>
    <ligand>
        <name>NAD(+)</name>
        <dbReference type="ChEBI" id="CHEBI:57540"/>
    </ligand>
</feature>
<keyword evidence="1 6" id="KW-0808">Transferase</keyword>
<evidence type="ECO:0000313" key="7">
    <source>
        <dbReference type="EMBL" id="AGZ38873.1"/>
    </source>
</evidence>
<dbReference type="OrthoDB" id="9774737at2"/>
<dbReference type="GO" id="GO:0046872">
    <property type="term" value="F:metal ion binding"/>
    <property type="evidence" value="ECO:0007669"/>
    <property type="project" value="UniProtKB-UniRule"/>
</dbReference>
<keyword evidence="6" id="KW-0547">Nucleotide-binding</keyword>
<dbReference type="KEGG" id="afs:AFR_02920"/>
<dbReference type="GO" id="GO:0003951">
    <property type="term" value="F:NAD+ kinase activity"/>
    <property type="evidence" value="ECO:0007669"/>
    <property type="project" value="UniProtKB-UniRule"/>
</dbReference>
<proteinExistence type="inferred from homology"/>
<keyword evidence="4 6" id="KW-0520">NAD</keyword>
<feature type="binding site" evidence="6">
    <location>
        <begin position="73"/>
        <end position="74"/>
    </location>
    <ligand>
        <name>NAD(+)</name>
        <dbReference type="ChEBI" id="CHEBI:57540"/>
    </ligand>
</feature>
<dbReference type="PATRIC" id="fig|1246995.3.peg.587"/>
<dbReference type="EC" id="2.7.1.23" evidence="6"/>
<dbReference type="InterPro" id="IPR017438">
    <property type="entry name" value="ATP-NAD_kinase_N"/>
</dbReference>
<dbReference type="Gene3D" id="2.60.200.30">
    <property type="entry name" value="Probable inorganic polyphosphate/atp-NAD kinase, domain 2"/>
    <property type="match status" value="1"/>
</dbReference>
<comment type="function">
    <text evidence="6">Involved in the regulation of the intracellular balance of NAD and NADP, and is a key enzyme in the biosynthesis of NADP. Catalyzes specifically the phosphorylation on 2'-hydroxyl of the adenosine moiety of NAD to yield NADP.</text>
</comment>
<dbReference type="PANTHER" id="PTHR20275:SF0">
    <property type="entry name" value="NAD KINASE"/>
    <property type="match status" value="1"/>
</dbReference>
<comment type="caution">
    <text evidence="6">Lacks conserved residue(s) required for the propagation of feature annotation.</text>
</comment>
<evidence type="ECO:0000313" key="8">
    <source>
        <dbReference type="Proteomes" id="UP000017746"/>
    </source>
</evidence>
<name>U5VPH8_9ACTN</name>
<dbReference type="HOGENOM" id="CLU_008831_0_0_11"/>
<organism evidence="7 8">
    <name type="scientific">Actinoplanes friuliensis DSM 7358</name>
    <dbReference type="NCBI Taxonomy" id="1246995"/>
    <lineage>
        <taxon>Bacteria</taxon>
        <taxon>Bacillati</taxon>
        <taxon>Actinomycetota</taxon>
        <taxon>Actinomycetes</taxon>
        <taxon>Micromonosporales</taxon>
        <taxon>Micromonosporaceae</taxon>
        <taxon>Actinoplanes</taxon>
    </lineage>
</organism>
<keyword evidence="2 6" id="KW-0418">Kinase</keyword>
<reference evidence="7 8" key="1">
    <citation type="journal article" date="2014" name="J. Biotechnol.">
        <title>Complete genome sequence of the actinobacterium Actinoplanes friuliensis HAG 010964, producer of the lipopeptide antibiotic friulimycin.</title>
        <authorList>
            <person name="Ruckert C."/>
            <person name="Szczepanowski R."/>
            <person name="Albersmeier A."/>
            <person name="Goesmann A."/>
            <person name="Fischer N."/>
            <person name="Steinkamper A."/>
            <person name="Puhler A."/>
            <person name="Biener R."/>
            <person name="Schwartz D."/>
            <person name="Kalinowski J."/>
        </authorList>
    </citation>
    <scope>NUCLEOTIDE SEQUENCE [LARGE SCALE GENOMIC DNA]</scope>
    <source>
        <strain evidence="7 8">DSM 7358</strain>
    </source>
</reference>
<feature type="binding site" evidence="6">
    <location>
        <position position="173"/>
    </location>
    <ligand>
        <name>NAD(+)</name>
        <dbReference type="ChEBI" id="CHEBI:57540"/>
    </ligand>
</feature>
<dbReference type="EMBL" id="CP006272">
    <property type="protein sequence ID" value="AGZ38873.1"/>
    <property type="molecule type" value="Genomic_DNA"/>
</dbReference>
<dbReference type="Pfam" id="PF20143">
    <property type="entry name" value="NAD_kinase_C"/>
    <property type="match status" value="1"/>
</dbReference>
<evidence type="ECO:0000256" key="2">
    <source>
        <dbReference type="ARBA" id="ARBA00022777"/>
    </source>
</evidence>
<dbReference type="GO" id="GO:0005737">
    <property type="term" value="C:cytoplasm"/>
    <property type="evidence" value="ECO:0007669"/>
    <property type="project" value="UniProtKB-SubCell"/>
</dbReference>
<evidence type="ECO:0000256" key="3">
    <source>
        <dbReference type="ARBA" id="ARBA00022857"/>
    </source>
</evidence>
<feature type="active site" description="Proton acceptor" evidence="6">
    <location>
        <position position="73"/>
    </location>
</feature>
<evidence type="ECO:0000256" key="4">
    <source>
        <dbReference type="ARBA" id="ARBA00023027"/>
    </source>
</evidence>
<dbReference type="GO" id="GO:0019674">
    <property type="term" value="P:NAD+ metabolic process"/>
    <property type="evidence" value="ECO:0007669"/>
    <property type="project" value="InterPro"/>
</dbReference>
<dbReference type="GO" id="GO:0005524">
    <property type="term" value="F:ATP binding"/>
    <property type="evidence" value="ECO:0007669"/>
    <property type="project" value="UniProtKB-KW"/>
</dbReference>
<comment type="cofactor">
    <cofactor evidence="6">
        <name>a divalent metal cation</name>
        <dbReference type="ChEBI" id="CHEBI:60240"/>
    </cofactor>
</comment>
<feature type="binding site" evidence="6">
    <location>
        <position position="210"/>
    </location>
    <ligand>
        <name>NAD(+)</name>
        <dbReference type="ChEBI" id="CHEBI:57540"/>
    </ligand>
</feature>
<accession>U5VPH8</accession>
<dbReference type="InterPro" id="IPR017437">
    <property type="entry name" value="ATP-NAD_kinase_PpnK-typ_C"/>
</dbReference>
<evidence type="ECO:0000256" key="5">
    <source>
        <dbReference type="ARBA" id="ARBA00047925"/>
    </source>
</evidence>
<sequence>MSLDTAVDTVGLVLHPSKPVGDSISTIADWARGHQGRVLARTSDAGRVPDDVEVVPDDEFLARVNGVVALGGDGTMLGAMRLVIDRPVPVLGVNHGNLGFLVEVTPSTLGAALEQLASGDFTVESHSCLTADAGEAALATRFGFNDVVLARLGRTGAVSVDLTLNGRQYGYYKCDAVVVSTPNGSTAYNYAAGGPILSPSASAMVITPVAPMAGIGRAVVLGAGDRVALTVAGDSAPVAVDVDGTASGELAAGAVLSAGLREQAAQVVRLSEGAHQNRNSVKLSLLDLPLRRDQLLELIPERLRENAQLER</sequence>
<dbReference type="Proteomes" id="UP000017746">
    <property type="component" value="Chromosome"/>
</dbReference>
<dbReference type="Pfam" id="PF01513">
    <property type="entry name" value="NAD_kinase"/>
    <property type="match status" value="1"/>
</dbReference>
<evidence type="ECO:0000256" key="6">
    <source>
        <dbReference type="HAMAP-Rule" id="MF_00361"/>
    </source>
</evidence>